<dbReference type="AlphaFoldDB" id="A0A1H9I229"/>
<dbReference type="EMBL" id="FOES01000022">
    <property type="protein sequence ID" value="SEQ68505.1"/>
    <property type="molecule type" value="Genomic_DNA"/>
</dbReference>
<dbReference type="STRING" id="571933.SAMN05216362_12228"/>
<feature type="domain" description="Peptidoglycan beta-N-acetylmuramidase NamZ N-terminal" evidence="1">
    <location>
        <begin position="21"/>
        <end position="218"/>
    </location>
</feature>
<dbReference type="Pfam" id="PF20732">
    <property type="entry name" value="NamZ_C"/>
    <property type="match status" value="1"/>
</dbReference>
<dbReference type="InterPro" id="IPR008302">
    <property type="entry name" value="NamZ"/>
</dbReference>
<gene>
    <name evidence="3" type="ORF">SAMN05216362_12228</name>
</gene>
<dbReference type="InterPro" id="IPR048503">
    <property type="entry name" value="NamZ_C"/>
</dbReference>
<keyword evidence="4" id="KW-1185">Reference proteome</keyword>
<accession>A0A1H9I229</accession>
<sequence length="381" mass="43519">MKLGLEVFLEKYLDDYKEKRVGLVTNPTGVNQRLESNIDLFFKHLNLTALFSPEHGIRADAKEGEKVSSSVDEVTGLPVYSLYGKTSRPSADMLENVDVMIFDIQDIGSRYYTFIYTLAYVMAACKEHQKEVIVLDRPNPIGGVKVEGNLVHQDFTSFVGLYPIPNRHGMTIGELAHLFNEEYSIFCSLKVIPMEGWERSKLYDELGLPWVPPSPNVTGLSMQLLYPGTCLIEGTNLSEARGTVRPFEMVGAPFINARELSNHFNTLELEGVIARPVTFTPTYQKYQGEKCYGVQLHVMNRHNIRPVQVGVHLLHLIYQMYSDEMEFIRNEQLEHPFFDLLAGSSELREAIIHSQIDRCLKNMRNGLESFLPIREKYLIYN</sequence>
<dbReference type="GO" id="GO:0033922">
    <property type="term" value="F:peptidoglycan beta-N-acetylmuramidase activity"/>
    <property type="evidence" value="ECO:0007669"/>
    <property type="project" value="InterPro"/>
</dbReference>
<dbReference type="InterPro" id="IPR048502">
    <property type="entry name" value="NamZ_N"/>
</dbReference>
<dbReference type="Proteomes" id="UP000199427">
    <property type="component" value="Unassembled WGS sequence"/>
</dbReference>
<organism evidence="3 4">
    <name type="scientific">Piscibacillus halophilus</name>
    <dbReference type="NCBI Taxonomy" id="571933"/>
    <lineage>
        <taxon>Bacteria</taxon>
        <taxon>Bacillati</taxon>
        <taxon>Bacillota</taxon>
        <taxon>Bacilli</taxon>
        <taxon>Bacillales</taxon>
        <taxon>Bacillaceae</taxon>
        <taxon>Piscibacillus</taxon>
    </lineage>
</organism>
<dbReference type="PIRSF" id="PIRSF016719">
    <property type="entry name" value="UCP016719"/>
    <property type="match status" value="1"/>
</dbReference>
<dbReference type="OrthoDB" id="9801061at2"/>
<protein>
    <submittedName>
        <fullName evidence="3">Uncharacterized conserved protein YbbC, DUF1343 family</fullName>
    </submittedName>
</protein>
<dbReference type="PANTHER" id="PTHR42915">
    <property type="entry name" value="HYPOTHETICAL 460 KDA PROTEIN IN FEUA-SIGW INTERGENIC REGION [PRECURSOR]"/>
    <property type="match status" value="1"/>
</dbReference>
<evidence type="ECO:0000313" key="4">
    <source>
        <dbReference type="Proteomes" id="UP000199427"/>
    </source>
</evidence>
<evidence type="ECO:0000313" key="3">
    <source>
        <dbReference type="EMBL" id="SEQ68505.1"/>
    </source>
</evidence>
<evidence type="ECO:0000259" key="1">
    <source>
        <dbReference type="Pfam" id="PF07075"/>
    </source>
</evidence>
<dbReference type="Pfam" id="PF07075">
    <property type="entry name" value="NamZ_N"/>
    <property type="match status" value="1"/>
</dbReference>
<reference evidence="3 4" key="1">
    <citation type="submission" date="2016-10" db="EMBL/GenBank/DDBJ databases">
        <authorList>
            <person name="de Groot N.N."/>
        </authorList>
    </citation>
    <scope>NUCLEOTIDE SEQUENCE [LARGE SCALE GENOMIC DNA]</scope>
    <source>
        <strain evidence="3 4">DSM 21633</strain>
    </source>
</reference>
<dbReference type="RefSeq" id="WP_091773987.1">
    <property type="nucleotide sequence ID" value="NZ_FOES01000022.1"/>
</dbReference>
<dbReference type="PANTHER" id="PTHR42915:SF1">
    <property type="entry name" value="PEPTIDOGLYCAN BETA-N-ACETYLMURAMIDASE NAMZ"/>
    <property type="match status" value="1"/>
</dbReference>
<dbReference type="Gene3D" id="3.90.1150.140">
    <property type="match status" value="1"/>
</dbReference>
<name>A0A1H9I229_9BACI</name>
<dbReference type="Gene3D" id="3.40.50.12170">
    <property type="entry name" value="Uncharacterised protein PF07075, DUF1343"/>
    <property type="match status" value="1"/>
</dbReference>
<evidence type="ECO:0000259" key="2">
    <source>
        <dbReference type="Pfam" id="PF20732"/>
    </source>
</evidence>
<proteinExistence type="predicted"/>
<feature type="domain" description="Peptidoglycan beta-N-acetylmuramidase NamZ C-terminal" evidence="2">
    <location>
        <begin position="224"/>
        <end position="380"/>
    </location>
</feature>